<dbReference type="AlphaFoldDB" id="A0AAV8GXE1"/>
<comment type="caution">
    <text evidence="8">The sequence shown here is derived from an EMBL/GenBank/DDBJ whole genome shotgun (WGS) entry which is preliminary data.</text>
</comment>
<dbReference type="Pfam" id="PF08646">
    <property type="entry name" value="Rep_fac-A_C"/>
    <property type="match status" value="1"/>
</dbReference>
<evidence type="ECO:0000256" key="6">
    <source>
        <dbReference type="SAM" id="MobiDB-lite"/>
    </source>
</evidence>
<comment type="similarity">
    <text evidence="1">Belongs to the replication factor A protein 1 family.</text>
</comment>
<sequence length="391" mass="44235">MVKGRPTRIQTIYLTDERGHTVDIVLWEDFIDAINIEELQANSNEMPIIVACSSVMLKEYEGTYSLKTFAGTRFYTDYNIEEIKKYLTSAKSDSLSGKIERRSSSTNDVISANPLARNVHIPTITLEALSSLPLDNSSGGQFICIAEIVHINKPFDWFYDGCVKCNSRMKQTNWCPGCKENNVELIPCYKLCLEVKDNTGEAEFKVLTTTAEHMVGMEANKVIEGMNGNEHDAPEPIRKLVGKIFKFTVSGKLSVIYNEHRSYTVMKAEMIQVQDVQGSPSSVHETEEDTDKQHNGNNSVIVDYMDESKDESTITKEIKKEPSDIASIDVDKPNINNRVTRGKRSVTNIPAEHSGFLMLQVTALVPYQEKGEDFFWKITHLERKKVNWTLD</sequence>
<dbReference type="CDD" id="cd04476">
    <property type="entry name" value="RPA1_DBD_C"/>
    <property type="match status" value="1"/>
</dbReference>
<proteinExistence type="inferred from homology"/>
<evidence type="ECO:0000256" key="4">
    <source>
        <dbReference type="ARBA" id="ARBA00022833"/>
    </source>
</evidence>
<dbReference type="GO" id="GO:0008270">
    <property type="term" value="F:zinc ion binding"/>
    <property type="evidence" value="ECO:0007669"/>
    <property type="project" value="UniProtKB-KW"/>
</dbReference>
<evidence type="ECO:0000259" key="7">
    <source>
        <dbReference type="Pfam" id="PF08646"/>
    </source>
</evidence>
<keyword evidence="4" id="KW-0862">Zinc</keyword>
<dbReference type="PANTHER" id="PTHR47165:SF4">
    <property type="entry name" value="OS03G0429900 PROTEIN"/>
    <property type="match status" value="1"/>
</dbReference>
<keyword evidence="2" id="KW-0479">Metal-binding</keyword>
<keyword evidence="9" id="KW-1185">Reference proteome</keyword>
<dbReference type="Gene3D" id="2.40.50.140">
    <property type="entry name" value="Nucleic acid-binding proteins"/>
    <property type="match status" value="2"/>
</dbReference>
<evidence type="ECO:0000256" key="3">
    <source>
        <dbReference type="ARBA" id="ARBA00022771"/>
    </source>
</evidence>
<organism evidence="8 9">
    <name type="scientific">Rhynchospora pubera</name>
    <dbReference type="NCBI Taxonomy" id="906938"/>
    <lineage>
        <taxon>Eukaryota</taxon>
        <taxon>Viridiplantae</taxon>
        <taxon>Streptophyta</taxon>
        <taxon>Embryophyta</taxon>
        <taxon>Tracheophyta</taxon>
        <taxon>Spermatophyta</taxon>
        <taxon>Magnoliopsida</taxon>
        <taxon>Liliopsida</taxon>
        <taxon>Poales</taxon>
        <taxon>Cyperaceae</taxon>
        <taxon>Cyperoideae</taxon>
        <taxon>Rhynchosporeae</taxon>
        <taxon>Rhynchospora</taxon>
    </lineage>
</organism>
<gene>
    <name evidence="8" type="ORF">LUZ62_022438</name>
</gene>
<dbReference type="PANTHER" id="PTHR47165">
    <property type="entry name" value="OS03G0429900 PROTEIN"/>
    <property type="match status" value="1"/>
</dbReference>
<evidence type="ECO:0000256" key="5">
    <source>
        <dbReference type="ARBA" id="ARBA00023125"/>
    </source>
</evidence>
<dbReference type="InterPro" id="IPR012340">
    <property type="entry name" value="NA-bd_OB-fold"/>
</dbReference>
<reference evidence="8" key="1">
    <citation type="submission" date="2022-08" db="EMBL/GenBank/DDBJ databases">
        <authorList>
            <person name="Marques A."/>
        </authorList>
    </citation>
    <scope>NUCLEOTIDE SEQUENCE</scope>
    <source>
        <strain evidence="8">RhyPub2mFocal</strain>
        <tissue evidence="8">Leaves</tissue>
    </source>
</reference>
<dbReference type="InterPro" id="IPR047192">
    <property type="entry name" value="Euk_RPA1_DBD_C"/>
</dbReference>
<dbReference type="SUPFAM" id="SSF50249">
    <property type="entry name" value="Nucleic acid-binding proteins"/>
    <property type="match status" value="2"/>
</dbReference>
<feature type="domain" description="Replication factor A C-terminal" evidence="7">
    <location>
        <begin position="142"/>
        <end position="273"/>
    </location>
</feature>
<keyword evidence="5" id="KW-0238">DNA-binding</keyword>
<accession>A0AAV8GXE1</accession>
<name>A0AAV8GXE1_9POAL</name>
<dbReference type="Proteomes" id="UP001140206">
    <property type="component" value="Chromosome 1"/>
</dbReference>
<keyword evidence="3" id="KW-0863">Zinc-finger</keyword>
<dbReference type="GO" id="GO:0003677">
    <property type="term" value="F:DNA binding"/>
    <property type="evidence" value="ECO:0007669"/>
    <property type="project" value="UniProtKB-KW"/>
</dbReference>
<feature type="region of interest" description="Disordered" evidence="6">
    <location>
        <begin position="276"/>
        <end position="299"/>
    </location>
</feature>
<evidence type="ECO:0000313" key="9">
    <source>
        <dbReference type="Proteomes" id="UP001140206"/>
    </source>
</evidence>
<evidence type="ECO:0000256" key="2">
    <source>
        <dbReference type="ARBA" id="ARBA00022723"/>
    </source>
</evidence>
<evidence type="ECO:0000256" key="1">
    <source>
        <dbReference type="ARBA" id="ARBA00005690"/>
    </source>
</evidence>
<protein>
    <submittedName>
        <fullName evidence="8">Replication factor-A carboxy-terminal domain protein</fullName>
    </submittedName>
</protein>
<evidence type="ECO:0000313" key="8">
    <source>
        <dbReference type="EMBL" id="KAJ4809872.1"/>
    </source>
</evidence>
<dbReference type="InterPro" id="IPR013955">
    <property type="entry name" value="Rep_factor-A_C"/>
</dbReference>
<dbReference type="EMBL" id="JAMFTS010000001">
    <property type="protein sequence ID" value="KAJ4809872.1"/>
    <property type="molecule type" value="Genomic_DNA"/>
</dbReference>